<evidence type="ECO:0000256" key="2">
    <source>
        <dbReference type="SAM" id="MobiDB-lite"/>
    </source>
</evidence>
<dbReference type="OrthoDB" id="9798935at2"/>
<dbReference type="CDD" id="cd14667">
    <property type="entry name" value="3D_containing_proteins"/>
    <property type="match status" value="1"/>
</dbReference>
<organism evidence="5 6">
    <name type="scientific">Salisediminibacterium beveridgei</name>
    <dbReference type="NCBI Taxonomy" id="632773"/>
    <lineage>
        <taxon>Bacteria</taxon>
        <taxon>Bacillati</taxon>
        <taxon>Bacillota</taxon>
        <taxon>Bacilli</taxon>
        <taxon>Bacillales</taxon>
        <taxon>Bacillaceae</taxon>
        <taxon>Salisediminibacterium</taxon>
    </lineage>
</organism>
<dbReference type="InterPro" id="IPR010611">
    <property type="entry name" value="3D_dom"/>
</dbReference>
<dbReference type="Pfam" id="PF06725">
    <property type="entry name" value="3D"/>
    <property type="match status" value="1"/>
</dbReference>
<dbReference type="Gene3D" id="2.40.40.10">
    <property type="entry name" value="RlpA-like domain"/>
    <property type="match status" value="1"/>
</dbReference>
<dbReference type="Gene3D" id="2.20.230.10">
    <property type="entry name" value="Resuscitation-promoting factor rpfb"/>
    <property type="match status" value="1"/>
</dbReference>
<dbReference type="PROSITE" id="PS51109">
    <property type="entry name" value="G5"/>
    <property type="match status" value="1"/>
</dbReference>
<dbReference type="EMBL" id="CP012502">
    <property type="protein sequence ID" value="AOM84630.1"/>
    <property type="molecule type" value="Genomic_DNA"/>
</dbReference>
<dbReference type="InterPro" id="IPR059180">
    <property type="entry name" value="3D_YorM"/>
</dbReference>
<dbReference type="SUPFAM" id="SSF50685">
    <property type="entry name" value="Barwin-like endoglucanases"/>
    <property type="match status" value="1"/>
</dbReference>
<dbReference type="PANTHER" id="PTHR39160:SF4">
    <property type="entry name" value="RESUSCITATION-PROMOTING FACTOR RPFB"/>
    <property type="match status" value="1"/>
</dbReference>
<feature type="transmembrane region" description="Helical" evidence="3">
    <location>
        <begin position="12"/>
        <end position="36"/>
    </location>
</feature>
<sequence length="402" mass="43951">MVQKIKQASEHFSLRTFAVSVVGILMFSGIIALVLMEVTKAEVAVEIDGEEAVVYTHAQNVEDVLNEQDIEIKEHDLVQPAADTPITDTMTVTYKEAQEIQVTIDEEDETVWTTESTVADLLSDMNQEIGEHDKVEPALDAELESGMTVTFEEAFPVAVTSDGETEDVWTTSTTVEDFLNDQGIELDELDRVEPEKDEALTEESEVQVVRVEKVTDIVEESISYGTVTENDSSLDRGTEEVLESGEEGKKEKHYEVIFEDGEEVSRELIDEEVVSESQDRVVAVGTRSTQQTVSRSGNGGGSSSSGGEWMNFTATAYTAYCNGCSGVTRTGIDLRANPNSRVIAVDPSVIPLGSRVEVEGRGTFLAADTGGAIKGRKIDIFMPDRSNALSFGRQSVRVRVLD</sequence>
<evidence type="ECO:0000313" key="6">
    <source>
        <dbReference type="Proteomes" id="UP000094463"/>
    </source>
</evidence>
<gene>
    <name evidence="5" type="ORF">BBEV_3333</name>
</gene>
<dbReference type="Proteomes" id="UP000094463">
    <property type="component" value="Chromosome"/>
</dbReference>
<keyword evidence="3" id="KW-1133">Transmembrane helix</keyword>
<reference evidence="5 6" key="1">
    <citation type="submission" date="2015-08" db="EMBL/GenBank/DDBJ databases">
        <title>The complete genome sequence of Bacillus beveridgei MLTeJB.</title>
        <authorList>
            <person name="Hanson T.E."/>
            <person name="Mesa C."/>
            <person name="Basesman S.M."/>
            <person name="Oremland R.S."/>
        </authorList>
    </citation>
    <scope>NUCLEOTIDE SEQUENCE [LARGE SCALE GENOMIC DNA]</scope>
    <source>
        <strain evidence="5 6">MLTeJB</strain>
    </source>
</reference>
<evidence type="ECO:0000259" key="4">
    <source>
        <dbReference type="PROSITE" id="PS51109"/>
    </source>
</evidence>
<evidence type="ECO:0000313" key="5">
    <source>
        <dbReference type="EMBL" id="AOM84630.1"/>
    </source>
</evidence>
<dbReference type="STRING" id="632773.BBEV_3333"/>
<feature type="domain" description="G5" evidence="4">
    <location>
        <begin position="208"/>
        <end position="288"/>
    </location>
</feature>
<dbReference type="SMART" id="SM01208">
    <property type="entry name" value="G5"/>
    <property type="match status" value="1"/>
</dbReference>
<name>A0A1D7R092_9BACI</name>
<dbReference type="Pfam" id="PF03990">
    <property type="entry name" value="DUF348"/>
    <property type="match status" value="3"/>
</dbReference>
<dbReference type="GO" id="GO:0004553">
    <property type="term" value="F:hydrolase activity, hydrolyzing O-glycosyl compounds"/>
    <property type="evidence" value="ECO:0007669"/>
    <property type="project" value="InterPro"/>
</dbReference>
<keyword evidence="3" id="KW-0472">Membrane</keyword>
<evidence type="ECO:0000256" key="3">
    <source>
        <dbReference type="SAM" id="Phobius"/>
    </source>
</evidence>
<dbReference type="RefSeq" id="WP_069366491.1">
    <property type="nucleotide sequence ID" value="NZ_CP012502.1"/>
</dbReference>
<dbReference type="AlphaFoldDB" id="A0A1D7R092"/>
<dbReference type="InterPro" id="IPR007137">
    <property type="entry name" value="DUF348"/>
</dbReference>
<dbReference type="InterPro" id="IPR051933">
    <property type="entry name" value="Resuscitation_pf_RpfB"/>
</dbReference>
<accession>A0A1D7R092</accession>
<dbReference type="InterPro" id="IPR036908">
    <property type="entry name" value="RlpA-like_sf"/>
</dbReference>
<feature type="region of interest" description="Disordered" evidence="2">
    <location>
        <begin position="283"/>
        <end position="307"/>
    </location>
</feature>
<dbReference type="KEGG" id="bbev:BBEV_3333"/>
<keyword evidence="3" id="KW-0812">Transmembrane</keyword>
<dbReference type="PANTHER" id="PTHR39160">
    <property type="entry name" value="CELL WALL-BINDING PROTEIN YOCH"/>
    <property type="match status" value="1"/>
</dbReference>
<dbReference type="PATRIC" id="fig|632773.3.peg.3480"/>
<protein>
    <recommendedName>
        <fullName evidence="4">G5 domain-containing protein</fullName>
    </recommendedName>
</protein>
<evidence type="ECO:0000256" key="1">
    <source>
        <dbReference type="ARBA" id="ARBA00022729"/>
    </source>
</evidence>
<proteinExistence type="predicted"/>
<dbReference type="GO" id="GO:0019867">
    <property type="term" value="C:outer membrane"/>
    <property type="evidence" value="ECO:0007669"/>
    <property type="project" value="InterPro"/>
</dbReference>
<keyword evidence="6" id="KW-1185">Reference proteome</keyword>
<dbReference type="InterPro" id="IPR011098">
    <property type="entry name" value="G5_dom"/>
</dbReference>
<dbReference type="Pfam" id="PF07501">
    <property type="entry name" value="G5"/>
    <property type="match status" value="1"/>
</dbReference>
<keyword evidence="1" id="KW-0732">Signal</keyword>
<dbReference type="GO" id="GO:0009254">
    <property type="term" value="P:peptidoglycan turnover"/>
    <property type="evidence" value="ECO:0007669"/>
    <property type="project" value="InterPro"/>
</dbReference>